<comment type="caution">
    <text evidence="1">The sequence shown here is derived from an EMBL/GenBank/DDBJ whole genome shotgun (WGS) entry which is preliminary data.</text>
</comment>
<dbReference type="Proteomes" id="UP000318943">
    <property type="component" value="Unassembled WGS sequence"/>
</dbReference>
<organism evidence="1 2">
    <name type="scientific">Cupriavidus campinensis</name>
    <dbReference type="NCBI Taxonomy" id="151783"/>
    <lineage>
        <taxon>Bacteria</taxon>
        <taxon>Pseudomonadati</taxon>
        <taxon>Pseudomonadota</taxon>
        <taxon>Betaproteobacteria</taxon>
        <taxon>Burkholderiales</taxon>
        <taxon>Burkholderiaceae</taxon>
        <taxon>Cupriavidus</taxon>
    </lineage>
</organism>
<sequence length="121" mass="13477">MHFTPHKVNGKFYGGWYELASGRTVYLAHRTAGEVYRRKMAWCLDNRTLREAQARGVDVVGVVVRSGKKLPHVYLAWLADFYGPASFIHFGDTPQRGLPMGCFRVHPGNTAASIISAAALR</sequence>
<protein>
    <submittedName>
        <fullName evidence="1">Uncharacterized protein</fullName>
    </submittedName>
</protein>
<accession>A0ABY3EST3</accession>
<evidence type="ECO:0000313" key="2">
    <source>
        <dbReference type="Proteomes" id="UP000318943"/>
    </source>
</evidence>
<name>A0ABY3EST3_9BURK</name>
<dbReference type="RefSeq" id="WP_144196695.1">
    <property type="nucleotide sequence ID" value="NZ_VCIZ01000002.1"/>
</dbReference>
<gene>
    <name evidence="1" type="ORF">FGG12_05895</name>
</gene>
<proteinExistence type="predicted"/>
<keyword evidence="2" id="KW-1185">Reference proteome</keyword>
<reference evidence="1 2" key="1">
    <citation type="submission" date="2019-05" db="EMBL/GenBank/DDBJ databases">
        <title>Whole genome sequence analysis of Cupriavidus campinensis S14E4C strain.</title>
        <authorList>
            <person name="Abbaszade G."/>
            <person name="Szabo A."/>
            <person name="Toumi M."/>
            <person name="Toth E."/>
        </authorList>
    </citation>
    <scope>NUCLEOTIDE SEQUENCE [LARGE SCALE GENOMIC DNA]</scope>
    <source>
        <strain evidence="1 2">S14E4C</strain>
    </source>
</reference>
<dbReference type="EMBL" id="VCIZ01000002">
    <property type="protein sequence ID" value="TSP14002.1"/>
    <property type="molecule type" value="Genomic_DNA"/>
</dbReference>
<evidence type="ECO:0000313" key="1">
    <source>
        <dbReference type="EMBL" id="TSP14002.1"/>
    </source>
</evidence>